<sequence>MRAAENGLAMEEEGRNILRTELNHQSPAQEDLVRVIHARCAPLVGVELDVPPRSPMCKPPRLV</sequence>
<name>A0A6B1G8B4_9CHLR</name>
<proteinExistence type="predicted"/>
<gene>
    <name evidence="1" type="ORF">F4148_17185</name>
</gene>
<dbReference type="GO" id="GO:0006355">
    <property type="term" value="P:regulation of DNA-templated transcription"/>
    <property type="evidence" value="ECO:0007669"/>
    <property type="project" value="InterPro"/>
</dbReference>
<comment type="caution">
    <text evidence="1">The sequence shown here is derived from an EMBL/GenBank/DDBJ whole genome shotgun (WGS) entry which is preliminary data.</text>
</comment>
<dbReference type="EMBL" id="VYDA01000609">
    <property type="protein sequence ID" value="MYH63405.1"/>
    <property type="molecule type" value="Genomic_DNA"/>
</dbReference>
<dbReference type="InterPro" id="IPR010985">
    <property type="entry name" value="Ribbon_hlx_hlx"/>
</dbReference>
<dbReference type="SUPFAM" id="SSF47598">
    <property type="entry name" value="Ribbon-helix-helix"/>
    <property type="match status" value="1"/>
</dbReference>
<evidence type="ECO:0000313" key="1">
    <source>
        <dbReference type="EMBL" id="MYH63405.1"/>
    </source>
</evidence>
<accession>A0A6B1G8B4</accession>
<dbReference type="AlphaFoldDB" id="A0A6B1G8B4"/>
<organism evidence="1">
    <name type="scientific">Caldilineaceae bacterium SB0675_bin_29</name>
    <dbReference type="NCBI Taxonomy" id="2605266"/>
    <lineage>
        <taxon>Bacteria</taxon>
        <taxon>Bacillati</taxon>
        <taxon>Chloroflexota</taxon>
        <taxon>Caldilineae</taxon>
        <taxon>Caldilineales</taxon>
        <taxon>Caldilineaceae</taxon>
    </lineage>
</organism>
<protein>
    <submittedName>
        <fullName evidence="1">Plasmid stability protein</fullName>
    </submittedName>
</protein>
<reference evidence="1" key="1">
    <citation type="submission" date="2019-09" db="EMBL/GenBank/DDBJ databases">
        <title>Characterisation of the sponge microbiome using genome-centric metagenomics.</title>
        <authorList>
            <person name="Engelberts J.P."/>
            <person name="Robbins S.J."/>
            <person name="De Goeij J.M."/>
            <person name="Aranda M."/>
            <person name="Bell S.C."/>
            <person name="Webster N.S."/>
        </authorList>
    </citation>
    <scope>NUCLEOTIDE SEQUENCE</scope>
    <source>
        <strain evidence="1">SB0675_bin_29</strain>
    </source>
</reference>